<dbReference type="Proteomes" id="UP000070544">
    <property type="component" value="Unassembled WGS sequence"/>
</dbReference>
<evidence type="ECO:0000256" key="4">
    <source>
        <dbReference type="RuleBase" id="RU362109"/>
    </source>
</evidence>
<feature type="active site" description="Glycyl thioester intermediate" evidence="3">
    <location>
        <position position="110"/>
    </location>
</feature>
<comment type="similarity">
    <text evidence="4">Belongs to the ubiquitin-conjugating enzyme family.</text>
</comment>
<accession>A0A139AZE1</accession>
<dbReference type="InterPro" id="IPR000608">
    <property type="entry name" value="UBC"/>
</dbReference>
<gene>
    <name evidence="7" type="ORF">M427DRAFT_50431</name>
</gene>
<dbReference type="SMART" id="SM00212">
    <property type="entry name" value="UBCc"/>
    <property type="match status" value="1"/>
</dbReference>
<dbReference type="AlphaFoldDB" id="A0A139AZE1"/>
<feature type="domain" description="UBC core" evidence="6">
    <location>
        <begin position="26"/>
        <end position="172"/>
    </location>
</feature>
<dbReference type="OMA" id="PKDNHAV"/>
<reference evidence="7 8" key="1">
    <citation type="journal article" date="2015" name="Genome Biol. Evol.">
        <title>Phylogenomic analyses indicate that early fungi evolved digesting cell walls of algal ancestors of land plants.</title>
        <authorList>
            <person name="Chang Y."/>
            <person name="Wang S."/>
            <person name="Sekimoto S."/>
            <person name="Aerts A.L."/>
            <person name="Choi C."/>
            <person name="Clum A."/>
            <person name="LaButti K.M."/>
            <person name="Lindquist E.A."/>
            <person name="Yee Ngan C."/>
            <person name="Ohm R.A."/>
            <person name="Salamov A.A."/>
            <person name="Grigoriev I.V."/>
            <person name="Spatafora J.W."/>
            <person name="Berbee M.L."/>
        </authorList>
    </citation>
    <scope>NUCLEOTIDE SEQUENCE [LARGE SCALE GENOMIC DNA]</scope>
    <source>
        <strain evidence="7 8">JEL478</strain>
    </source>
</reference>
<protein>
    <recommendedName>
        <fullName evidence="6">UBC core domain-containing protein</fullName>
    </recommendedName>
</protein>
<dbReference type="InterPro" id="IPR023313">
    <property type="entry name" value="UBQ-conjugating_AS"/>
</dbReference>
<evidence type="ECO:0000259" key="6">
    <source>
        <dbReference type="PROSITE" id="PS50127"/>
    </source>
</evidence>
<keyword evidence="4" id="KW-0547">Nucleotide-binding</keyword>
<keyword evidence="4" id="KW-0067">ATP-binding</keyword>
<dbReference type="EMBL" id="KQ965731">
    <property type="protein sequence ID" value="KXS22070.1"/>
    <property type="molecule type" value="Genomic_DNA"/>
</dbReference>
<organism evidence="7 8">
    <name type="scientific">Gonapodya prolifera (strain JEL478)</name>
    <name type="common">Monoblepharis prolifera</name>
    <dbReference type="NCBI Taxonomy" id="1344416"/>
    <lineage>
        <taxon>Eukaryota</taxon>
        <taxon>Fungi</taxon>
        <taxon>Fungi incertae sedis</taxon>
        <taxon>Chytridiomycota</taxon>
        <taxon>Chytridiomycota incertae sedis</taxon>
        <taxon>Monoblepharidomycetes</taxon>
        <taxon>Monoblepharidales</taxon>
        <taxon>Gonapodyaceae</taxon>
        <taxon>Gonapodya</taxon>
    </lineage>
</organism>
<keyword evidence="2 4" id="KW-0833">Ubl conjugation pathway</keyword>
<dbReference type="PROSITE" id="PS00183">
    <property type="entry name" value="UBC_1"/>
    <property type="match status" value="1"/>
</dbReference>
<dbReference type="GO" id="GO:1902426">
    <property type="term" value="P:deactivation of mitotic spindle assembly checkpoint"/>
    <property type="evidence" value="ECO:0007669"/>
    <property type="project" value="EnsemblFungi"/>
</dbReference>
<dbReference type="Pfam" id="PF00179">
    <property type="entry name" value="UQ_con"/>
    <property type="match status" value="1"/>
</dbReference>
<dbReference type="Gene3D" id="3.10.110.10">
    <property type="entry name" value="Ubiquitin Conjugating Enzyme"/>
    <property type="match status" value="1"/>
</dbReference>
<dbReference type="GO" id="GO:0005524">
    <property type="term" value="F:ATP binding"/>
    <property type="evidence" value="ECO:0007669"/>
    <property type="project" value="UniProtKB-UniRule"/>
</dbReference>
<evidence type="ECO:0000256" key="1">
    <source>
        <dbReference type="ARBA" id="ARBA00022679"/>
    </source>
</evidence>
<dbReference type="STRING" id="1344416.A0A139AZE1"/>
<dbReference type="OrthoDB" id="10253686at2759"/>
<keyword evidence="8" id="KW-1185">Reference proteome</keyword>
<dbReference type="InterPro" id="IPR016135">
    <property type="entry name" value="UBQ-conjugating_enzyme/RWD"/>
</dbReference>
<dbReference type="SUPFAM" id="SSF54495">
    <property type="entry name" value="UBC-like"/>
    <property type="match status" value="1"/>
</dbReference>
<evidence type="ECO:0000256" key="3">
    <source>
        <dbReference type="PROSITE-ProRule" id="PRU10133"/>
    </source>
</evidence>
<dbReference type="PROSITE" id="PS50127">
    <property type="entry name" value="UBC_2"/>
    <property type="match status" value="1"/>
</dbReference>
<feature type="region of interest" description="Disordered" evidence="5">
    <location>
        <begin position="1"/>
        <end position="25"/>
    </location>
</feature>
<feature type="compositionally biased region" description="Polar residues" evidence="5">
    <location>
        <begin position="15"/>
        <end position="25"/>
    </location>
</feature>
<evidence type="ECO:0000313" key="8">
    <source>
        <dbReference type="Proteomes" id="UP000070544"/>
    </source>
</evidence>
<dbReference type="CDD" id="cd23791">
    <property type="entry name" value="UBCc_UBE2C"/>
    <property type="match status" value="1"/>
</dbReference>
<evidence type="ECO:0000313" key="7">
    <source>
        <dbReference type="EMBL" id="KXS22070.1"/>
    </source>
</evidence>
<evidence type="ECO:0000256" key="5">
    <source>
        <dbReference type="SAM" id="MobiDB-lite"/>
    </source>
</evidence>
<sequence length="172" mass="18835">MDTAMRPTARRSGKQLASGTKSGSQSVAKRLQNELMALMVANIPGISAFPEGDGLMNWKWTLAGPSATVYEGLTFKGSMTFPATYPINPPVVRFDTKLFHPNVDLEGNICLDILKDKWSAVYTVDKVLLSLQALLADPNLSSPLNVTAAEMWDRQSDVLKVVLKTYKESSDL</sequence>
<evidence type="ECO:0000256" key="2">
    <source>
        <dbReference type="ARBA" id="ARBA00022786"/>
    </source>
</evidence>
<name>A0A139AZE1_GONPJ</name>
<dbReference type="PANTHER" id="PTHR24067">
    <property type="entry name" value="UBIQUITIN-CONJUGATING ENZYME E2"/>
    <property type="match status" value="1"/>
</dbReference>
<keyword evidence="1" id="KW-0808">Transferase</keyword>
<dbReference type="GO" id="GO:0006511">
    <property type="term" value="P:ubiquitin-dependent protein catabolic process"/>
    <property type="evidence" value="ECO:0007669"/>
    <property type="project" value="EnsemblFungi"/>
</dbReference>
<proteinExistence type="inferred from homology"/>
<dbReference type="GO" id="GO:0061631">
    <property type="term" value="F:ubiquitin conjugating enzyme activity"/>
    <property type="evidence" value="ECO:0007669"/>
    <property type="project" value="EnsemblFungi"/>
</dbReference>
<dbReference type="InterPro" id="IPR050113">
    <property type="entry name" value="Ub_conjugating_enzyme"/>
</dbReference>